<accession>A0A6C0ARR9</accession>
<dbReference type="AlphaFoldDB" id="A0A6C0ARR9"/>
<sequence>MNRHGNRHGNRWNVNEVLSLQREYELLEWTVQQIADKHKRSVMSIVYKLHAEGFTDFLLEARGYNEKPFKDIVSSPIKVATSYFSYCDEDVDEDPEPDNDTSSDFEDDVLLSDFEDDYQDDDDDEDCLDNEDEYEKTENKVLFKQSDEVSEDVSEVDKLTERVWSLETSVGEIGTMVKSLFDKLVVKNTSKKLQPLRKRSI</sequence>
<proteinExistence type="predicted"/>
<organism evidence="1">
    <name type="scientific">viral metagenome</name>
    <dbReference type="NCBI Taxonomy" id="1070528"/>
    <lineage>
        <taxon>unclassified sequences</taxon>
        <taxon>metagenomes</taxon>
        <taxon>organismal metagenomes</taxon>
    </lineage>
</organism>
<reference evidence="1" key="1">
    <citation type="journal article" date="2020" name="Nature">
        <title>Giant virus diversity and host interactions through global metagenomics.</title>
        <authorList>
            <person name="Schulz F."/>
            <person name="Roux S."/>
            <person name="Paez-Espino D."/>
            <person name="Jungbluth S."/>
            <person name="Walsh D.A."/>
            <person name="Denef V.J."/>
            <person name="McMahon K.D."/>
            <person name="Konstantinidis K.T."/>
            <person name="Eloe-Fadrosh E.A."/>
            <person name="Kyrpides N.C."/>
            <person name="Woyke T."/>
        </authorList>
    </citation>
    <scope>NUCLEOTIDE SEQUENCE</scope>
    <source>
        <strain evidence="1">GVMAG-S-1101165-79</strain>
    </source>
</reference>
<name>A0A6C0ARR9_9ZZZZ</name>
<dbReference type="EMBL" id="MN740763">
    <property type="protein sequence ID" value="QHS82173.1"/>
    <property type="molecule type" value="Genomic_DNA"/>
</dbReference>
<evidence type="ECO:0000313" key="1">
    <source>
        <dbReference type="EMBL" id="QHS82173.1"/>
    </source>
</evidence>
<protein>
    <submittedName>
        <fullName evidence="1">Uncharacterized protein</fullName>
    </submittedName>
</protein>